<evidence type="ECO:0000313" key="3">
    <source>
        <dbReference type="EMBL" id="ABS62660.1"/>
    </source>
</evidence>
<accession>A7HRX7</accession>
<dbReference type="PANTHER" id="PTHR48207">
    <property type="entry name" value="SUCCINATE--HYDROXYMETHYLGLUTARATE COA-TRANSFERASE"/>
    <property type="match status" value="1"/>
</dbReference>
<organism evidence="3 4">
    <name type="scientific">Parvibaculum lavamentivorans (strain DS-1 / DSM 13023 / NCIMB 13966)</name>
    <dbReference type="NCBI Taxonomy" id="402881"/>
    <lineage>
        <taxon>Bacteria</taxon>
        <taxon>Pseudomonadati</taxon>
        <taxon>Pseudomonadota</taxon>
        <taxon>Alphaproteobacteria</taxon>
        <taxon>Hyphomicrobiales</taxon>
        <taxon>Parvibaculaceae</taxon>
        <taxon>Parvibaculum</taxon>
    </lineage>
</organism>
<dbReference type="RefSeq" id="WP_012109916.1">
    <property type="nucleotide sequence ID" value="NC_009719.1"/>
</dbReference>
<dbReference type="Gene3D" id="3.40.50.10540">
    <property type="entry name" value="Crotonobetainyl-coa:carnitine coa-transferase, domain 1"/>
    <property type="match status" value="1"/>
</dbReference>
<dbReference type="eggNOG" id="COG1804">
    <property type="taxonomic scope" value="Bacteria"/>
</dbReference>
<dbReference type="Proteomes" id="UP000006377">
    <property type="component" value="Chromosome"/>
</dbReference>
<feature type="region of interest" description="Disordered" evidence="2">
    <location>
        <begin position="362"/>
        <end position="394"/>
    </location>
</feature>
<keyword evidence="4" id="KW-1185">Reference proteome</keyword>
<gene>
    <name evidence="3" type="ordered locus">Plav_1038</name>
</gene>
<dbReference type="Pfam" id="PF02515">
    <property type="entry name" value="CoA_transf_3"/>
    <property type="match status" value="1"/>
</dbReference>
<dbReference type="InterPro" id="IPR023606">
    <property type="entry name" value="CoA-Trfase_III_dom_1_sf"/>
</dbReference>
<dbReference type="PANTHER" id="PTHR48207:SF4">
    <property type="entry name" value="BLL6097 PROTEIN"/>
    <property type="match status" value="1"/>
</dbReference>
<dbReference type="AlphaFoldDB" id="A7HRX7"/>
<keyword evidence="1" id="KW-0808">Transferase</keyword>
<dbReference type="Gene3D" id="3.30.1540.10">
    <property type="entry name" value="formyl-coa transferase, domain 3"/>
    <property type="match status" value="1"/>
</dbReference>
<dbReference type="SUPFAM" id="SSF89796">
    <property type="entry name" value="CoA-transferase family III (CaiB/BaiF)"/>
    <property type="match status" value="1"/>
</dbReference>
<evidence type="ECO:0000256" key="2">
    <source>
        <dbReference type="SAM" id="MobiDB-lite"/>
    </source>
</evidence>
<dbReference type="InterPro" id="IPR050483">
    <property type="entry name" value="CoA-transferase_III_domain"/>
</dbReference>
<dbReference type="InterPro" id="IPR003673">
    <property type="entry name" value="CoA-Trfase_fam_III"/>
</dbReference>
<evidence type="ECO:0000313" key="4">
    <source>
        <dbReference type="Proteomes" id="UP000006377"/>
    </source>
</evidence>
<protein>
    <submittedName>
        <fullName evidence="3">L-carnitine dehydratase/bile acid-inducible protein F</fullName>
    </submittedName>
</protein>
<dbReference type="KEGG" id="pla:Plav_1038"/>
<feature type="compositionally biased region" description="Basic and acidic residues" evidence="2">
    <location>
        <begin position="381"/>
        <end position="394"/>
    </location>
</feature>
<reference evidence="3 4" key="1">
    <citation type="journal article" date="2011" name="Stand. Genomic Sci.">
        <title>Complete genome sequence of Parvibaculum lavamentivorans type strain (DS-1(T)).</title>
        <authorList>
            <person name="Schleheck D."/>
            <person name="Weiss M."/>
            <person name="Pitluck S."/>
            <person name="Bruce D."/>
            <person name="Land M.L."/>
            <person name="Han S."/>
            <person name="Saunders E."/>
            <person name="Tapia R."/>
            <person name="Detter C."/>
            <person name="Brettin T."/>
            <person name="Han J."/>
            <person name="Woyke T."/>
            <person name="Goodwin L."/>
            <person name="Pennacchio L."/>
            <person name="Nolan M."/>
            <person name="Cook A.M."/>
            <person name="Kjelleberg S."/>
            <person name="Thomas T."/>
        </authorList>
    </citation>
    <scope>NUCLEOTIDE SEQUENCE [LARGE SCALE GENOMIC DNA]</scope>
    <source>
        <strain evidence="4">DS-1 / DSM 13023 / NCIMB 13966</strain>
    </source>
</reference>
<evidence type="ECO:0000256" key="1">
    <source>
        <dbReference type="ARBA" id="ARBA00022679"/>
    </source>
</evidence>
<dbReference type="InterPro" id="IPR044855">
    <property type="entry name" value="CoA-Trfase_III_dom3_sf"/>
</dbReference>
<dbReference type="HOGENOM" id="CLU_033975_2_1_5"/>
<dbReference type="STRING" id="402881.Plav_1038"/>
<name>A7HRX7_PARL1</name>
<dbReference type="GO" id="GO:0008410">
    <property type="term" value="F:CoA-transferase activity"/>
    <property type="evidence" value="ECO:0007669"/>
    <property type="project" value="TreeGrafter"/>
</dbReference>
<proteinExistence type="predicted"/>
<dbReference type="EMBL" id="CP000774">
    <property type="protein sequence ID" value="ABS62660.1"/>
    <property type="molecule type" value="Genomic_DNA"/>
</dbReference>
<sequence length="394" mass="42962">MLPLQGIRVIDLTTVAMGPLASQWLGDFGADVIKIEAPDGDSTRQTGPSTEAGMATMFLSANRNKRSVVLDLKEPEARETLERLINSADVFMHNIRPQKLERLGLEPEKLIERNPRLVYAGLHGFGEAGPYGGRPAYDDIIQGLSGCADLMRRQTGEPQYFPTITADKTTGLVAAMAILAALTGRATSGRGAIVEVPMFECMVGFNLLEHLYGRQFVPPHGNMGYPRVLSRHRRPYRTSDGFICMLPYTDAHWHAFFVEAGAAEHAADPRFVTMSARTTNIDELYELAAGLIAQYSTGHWLAACERIGVPAAPVLSLDDLIEDPHLDAVDFFSELHDPALGDLLMPGVPVLFDGERPPVGMPPRLGQHNDEVLGEGGISKIDAEEPRARGPSED</sequence>
<dbReference type="OrthoDB" id="9806585at2"/>